<dbReference type="SMART" id="SM00252">
    <property type="entry name" value="SH2"/>
    <property type="match status" value="1"/>
</dbReference>
<dbReference type="Pfam" id="PF00531">
    <property type="entry name" value="Death"/>
    <property type="match status" value="1"/>
</dbReference>
<sequence length="507" mass="57308">MASGGVRDNVVYGALMFFSDSKKNRSKKKSNFVSKPVKFYQTAQLHETFDVQQEDHILHMQTSDKLTIFLRCNNVFIVHRHRDGAVAVLKNARFQQSNPPVTLDGSKYSVFMEGVGMTLMYAVALENCKEGSGIKSNVLRDAPPLPPPRLPPTETSQVQEENTSRGEHWFKGRISRGKAEELLKDEGDYLFRFKGHDSNTIVLSHCIGNEEFRHVIVLEEKESSCEEIRYEGTTAIHQRILDFAKSAGLPFQDDEPIRLGGASVKAVNPYATYSDIIARNDDKLFKPRQGARKGDTEDTYEELYEPYLPCPMIGQKDHPEQRQVDPEPRSFTATPLLTTSSSVDYGGYEVVVAPENCKCTEESKEIDSLYNYIKETFDASTLEVLRFLRELGHKCVSDDIHSDVADHLVEAKWDEFGKLLKVPANIRHRIQKSSEDICERTVSLLKAWHQRLGNGATLGFRGLGRIQLDEAGYGPAGKIFLGREKLLLLPYKRDPNNKNDKANNAYL</sequence>
<evidence type="ECO:0000256" key="2">
    <source>
        <dbReference type="SAM" id="MobiDB-lite"/>
    </source>
</evidence>
<proteinExistence type="predicted"/>
<feature type="domain" description="Death" evidence="4">
    <location>
        <begin position="411"/>
        <end position="458"/>
    </location>
</feature>
<dbReference type="PROSITE" id="PS50017">
    <property type="entry name" value="DEATH_DOMAIN"/>
    <property type="match status" value="1"/>
</dbReference>
<feature type="domain" description="SH2" evidence="3">
    <location>
        <begin position="169"/>
        <end position="230"/>
    </location>
</feature>
<dbReference type="Gene3D" id="1.10.533.10">
    <property type="entry name" value="Death Domain, Fas"/>
    <property type="match status" value="1"/>
</dbReference>
<gene>
    <name evidence="5" type="ORF">BSL78_16216</name>
</gene>
<name>A0A2G8KFZ8_STIJA</name>
<evidence type="ECO:0000259" key="3">
    <source>
        <dbReference type="PROSITE" id="PS50001"/>
    </source>
</evidence>
<comment type="caution">
    <text evidence="5">The sequence shown here is derived from an EMBL/GenBank/DDBJ whole genome shotgun (WGS) entry which is preliminary data.</text>
</comment>
<evidence type="ECO:0000313" key="6">
    <source>
        <dbReference type="Proteomes" id="UP000230750"/>
    </source>
</evidence>
<dbReference type="InterPro" id="IPR000488">
    <property type="entry name" value="Death_dom"/>
</dbReference>
<accession>A0A2G8KFZ8</accession>
<evidence type="ECO:0000313" key="5">
    <source>
        <dbReference type="EMBL" id="PIK46916.1"/>
    </source>
</evidence>
<dbReference type="EMBL" id="MRZV01000613">
    <property type="protein sequence ID" value="PIK46916.1"/>
    <property type="molecule type" value="Genomic_DNA"/>
</dbReference>
<dbReference type="SUPFAM" id="SSF55550">
    <property type="entry name" value="SH2 domain"/>
    <property type="match status" value="1"/>
</dbReference>
<dbReference type="InterPro" id="IPR036860">
    <property type="entry name" value="SH2_dom_sf"/>
</dbReference>
<reference evidence="5 6" key="1">
    <citation type="journal article" date="2017" name="PLoS Biol.">
        <title>The sea cucumber genome provides insights into morphological evolution and visceral regeneration.</title>
        <authorList>
            <person name="Zhang X."/>
            <person name="Sun L."/>
            <person name="Yuan J."/>
            <person name="Sun Y."/>
            <person name="Gao Y."/>
            <person name="Zhang L."/>
            <person name="Li S."/>
            <person name="Dai H."/>
            <person name="Hamel J.F."/>
            <person name="Liu C."/>
            <person name="Yu Y."/>
            <person name="Liu S."/>
            <person name="Lin W."/>
            <person name="Guo K."/>
            <person name="Jin S."/>
            <person name="Xu P."/>
            <person name="Storey K.B."/>
            <person name="Huan P."/>
            <person name="Zhang T."/>
            <person name="Zhou Y."/>
            <person name="Zhang J."/>
            <person name="Lin C."/>
            <person name="Li X."/>
            <person name="Xing L."/>
            <person name="Huo D."/>
            <person name="Sun M."/>
            <person name="Wang L."/>
            <person name="Mercier A."/>
            <person name="Li F."/>
            <person name="Yang H."/>
            <person name="Xiang J."/>
        </authorList>
    </citation>
    <scope>NUCLEOTIDE SEQUENCE [LARGE SCALE GENOMIC DNA]</scope>
    <source>
        <strain evidence="5">Shaxun</strain>
        <tissue evidence="5">Muscle</tissue>
    </source>
</reference>
<dbReference type="Gene3D" id="3.30.505.10">
    <property type="entry name" value="SH2 domain"/>
    <property type="match status" value="1"/>
</dbReference>
<dbReference type="AlphaFoldDB" id="A0A2G8KFZ8"/>
<evidence type="ECO:0000259" key="4">
    <source>
        <dbReference type="PROSITE" id="PS50017"/>
    </source>
</evidence>
<keyword evidence="1" id="KW-0727">SH2 domain</keyword>
<dbReference type="SUPFAM" id="SSF47986">
    <property type="entry name" value="DEATH domain"/>
    <property type="match status" value="1"/>
</dbReference>
<protein>
    <recommendedName>
        <fullName evidence="7">SH2 domain-containing protein</fullName>
    </recommendedName>
</protein>
<dbReference type="PROSITE" id="PS50001">
    <property type="entry name" value="SH2"/>
    <property type="match status" value="1"/>
</dbReference>
<dbReference type="CDD" id="cd00173">
    <property type="entry name" value="SH2"/>
    <property type="match status" value="1"/>
</dbReference>
<feature type="region of interest" description="Disordered" evidence="2">
    <location>
        <begin position="136"/>
        <end position="170"/>
    </location>
</feature>
<evidence type="ECO:0000256" key="1">
    <source>
        <dbReference type="PROSITE-ProRule" id="PRU00191"/>
    </source>
</evidence>
<organism evidence="5 6">
    <name type="scientific">Stichopus japonicus</name>
    <name type="common">Sea cucumber</name>
    <dbReference type="NCBI Taxonomy" id="307972"/>
    <lineage>
        <taxon>Eukaryota</taxon>
        <taxon>Metazoa</taxon>
        <taxon>Echinodermata</taxon>
        <taxon>Eleutherozoa</taxon>
        <taxon>Echinozoa</taxon>
        <taxon>Holothuroidea</taxon>
        <taxon>Aspidochirotacea</taxon>
        <taxon>Aspidochirotida</taxon>
        <taxon>Stichopodidae</taxon>
        <taxon>Apostichopus</taxon>
    </lineage>
</organism>
<dbReference type="InterPro" id="IPR011029">
    <property type="entry name" value="DEATH-like_dom_sf"/>
</dbReference>
<dbReference type="InterPro" id="IPR000980">
    <property type="entry name" value="SH2"/>
</dbReference>
<evidence type="ECO:0008006" key="7">
    <source>
        <dbReference type="Google" id="ProtNLM"/>
    </source>
</evidence>
<dbReference type="GO" id="GO:0007165">
    <property type="term" value="P:signal transduction"/>
    <property type="evidence" value="ECO:0007669"/>
    <property type="project" value="InterPro"/>
</dbReference>
<dbReference type="CDD" id="cd01670">
    <property type="entry name" value="Death"/>
    <property type="match status" value="1"/>
</dbReference>
<keyword evidence="6" id="KW-1185">Reference proteome</keyword>
<dbReference type="Proteomes" id="UP000230750">
    <property type="component" value="Unassembled WGS sequence"/>
</dbReference>
<dbReference type="Pfam" id="PF00017">
    <property type="entry name" value="SH2"/>
    <property type="match status" value="1"/>
</dbReference>